<sequence>MNGIMADRLTCLVNSKFAIPARGLQDVCIPYIMLASILRGAEIGSMTPKVGDYRYITDFVDFLTNKPAEVPSSEWMTTVLDEMHKYRKLVIFNGRCFKLNMNMTYLHGIQFTFDKAD</sequence>
<organism evidence="1 2">
    <name type="scientific">Serratia phage PS2</name>
    <dbReference type="NCBI Taxonomy" id="1481112"/>
    <lineage>
        <taxon>Viruses</taxon>
        <taxon>Duplodnaviria</taxon>
        <taxon>Heunggongvirae</taxon>
        <taxon>Uroviricota</taxon>
        <taxon>Caudoviricetes</taxon>
        <taxon>Muldoonvirus</taxon>
        <taxon>Muldoonvirus PS2</taxon>
    </lineage>
</organism>
<proteinExistence type="predicted"/>
<gene>
    <name evidence="1" type="ORF">PS2_191</name>
</gene>
<accession>A0A023W5T8</accession>
<protein>
    <submittedName>
        <fullName evidence="1">Uncharacterized protein</fullName>
    </submittedName>
</protein>
<dbReference type="GeneID" id="19485070"/>
<dbReference type="Proteomes" id="UP000024445">
    <property type="component" value="Segment"/>
</dbReference>
<dbReference type="EMBL" id="KJ025957">
    <property type="protein sequence ID" value="AHY25433.1"/>
    <property type="molecule type" value="Genomic_DNA"/>
</dbReference>
<name>A0A023W5T8_9CAUD</name>
<evidence type="ECO:0000313" key="2">
    <source>
        <dbReference type="Proteomes" id="UP000024445"/>
    </source>
</evidence>
<dbReference type="RefSeq" id="YP_009030238.1">
    <property type="nucleotide sequence ID" value="NC_024121.1"/>
</dbReference>
<dbReference type="KEGG" id="vg:19485070"/>
<keyword evidence="2" id="KW-1185">Reference proteome</keyword>
<reference evidence="1 2" key="1">
    <citation type="submission" date="2014-01" db="EMBL/GenBank/DDBJ databases">
        <authorList>
            <person name="Zhang G."/>
            <person name="Jin J."/>
            <person name="Li Z.J."/>
            <person name="Wang S.W."/>
            <person name="Chen S.J."/>
            <person name="Wang S.M."/>
            <person name="Wang X.T."/>
            <person name="Li Y.H."/>
            <person name="Wang J."/>
            <person name="Yang C.K."/>
            <person name="Wang L."/>
        </authorList>
    </citation>
    <scope>NUCLEOTIDE SEQUENCE [LARGE SCALE GENOMIC DNA]</scope>
</reference>
<evidence type="ECO:0000313" key="1">
    <source>
        <dbReference type="EMBL" id="AHY25433.1"/>
    </source>
</evidence>